<reference evidence="1 2" key="1">
    <citation type="submission" date="2021-03" db="EMBL/GenBank/DDBJ databases">
        <title>Sequencing the genomes of 1000 actinobacteria strains.</title>
        <authorList>
            <person name="Klenk H.-P."/>
        </authorList>
    </citation>
    <scope>NUCLEOTIDE SEQUENCE [LARGE SCALE GENOMIC DNA]</scope>
    <source>
        <strain evidence="1 2">DSM 40843</strain>
    </source>
</reference>
<keyword evidence="2" id="KW-1185">Reference proteome</keyword>
<proteinExistence type="predicted"/>
<accession>A0ABS4VHV4</accession>
<evidence type="ECO:0000313" key="2">
    <source>
        <dbReference type="Proteomes" id="UP001519311"/>
    </source>
</evidence>
<name>A0ABS4VHV4_9ACTN</name>
<dbReference type="EMBL" id="JAGINS010000002">
    <property type="protein sequence ID" value="MBP2363514.1"/>
    <property type="molecule type" value="Genomic_DNA"/>
</dbReference>
<organism evidence="1 2">
    <name type="scientific">Streptomyces clavifer</name>
    <dbReference type="NCBI Taxonomy" id="68188"/>
    <lineage>
        <taxon>Bacteria</taxon>
        <taxon>Bacillati</taxon>
        <taxon>Actinomycetota</taxon>
        <taxon>Actinomycetes</taxon>
        <taxon>Kitasatosporales</taxon>
        <taxon>Streptomycetaceae</taxon>
        <taxon>Streptomyces</taxon>
    </lineage>
</organism>
<sequence>MIAYAYDNATSRAAPLAGFTTLQDDAATAPPTPVALYHLGSGGFQHVQANYNALTGQLSRSAARCSVSNWPG</sequence>
<protein>
    <submittedName>
        <fullName evidence="1">Uncharacterized protein</fullName>
    </submittedName>
</protein>
<evidence type="ECO:0000313" key="1">
    <source>
        <dbReference type="EMBL" id="MBP2363514.1"/>
    </source>
</evidence>
<dbReference type="Proteomes" id="UP001519311">
    <property type="component" value="Unassembled WGS sequence"/>
</dbReference>
<gene>
    <name evidence="1" type="ORF">JOF59_006006</name>
</gene>
<comment type="caution">
    <text evidence="1">The sequence shown here is derived from an EMBL/GenBank/DDBJ whole genome shotgun (WGS) entry which is preliminary data.</text>
</comment>